<reference evidence="2 3" key="1">
    <citation type="submission" date="2010-04" db="EMBL/GenBank/DDBJ databases">
        <title>The genome of Herbaspirillum seropedicae SmR1, an endophytic, nitrogen-fixing, plant-growth promoting beta-Proteobacteria.</title>
        <authorList>
            <person name="Pedrosa F.O."/>
            <person name="Monteiro R.A."/>
            <person name="Wassem R."/>
            <person name="Cruz L.M."/>
            <person name="Ayub R.A."/>
            <person name="Colauto N.B."/>
            <person name="Fernandez M.A."/>
            <person name="Fungaro M.H.P."/>
            <person name="Grisard E.C."/>
            <person name="Hungria M."/>
            <person name="Madeira H.M.F."/>
            <person name="Nodari R.O."/>
            <person name="Osaku C.A."/>
            <person name="Petzl-Erler M.L."/>
            <person name="Terenzi H."/>
            <person name="Vieira L.G.E."/>
            <person name="Almeida M.I.M."/>
            <person name="Alves L.R."/>
            <person name="Arantes O.M.N."/>
            <person name="Balsanelli E."/>
            <person name="Barcellos F.G."/>
            <person name="Baura V.A."/>
            <person name="Binde D.R."/>
            <person name="Campo R.J."/>
            <person name="Chubatsu L.S."/>
            <person name="Chueire L.M.O."/>
            <person name="Ciferri R.R."/>
            <person name="Correa L.C."/>
            <person name="da Conceicao Silva J.L."/>
            <person name="Dabul A.N.G."/>
            <person name="Dambros B.P."/>
            <person name="Faoro H."/>
            <person name="Favetti A."/>
            <person name="Friedermann G."/>
            <person name="Furlaneto M.C."/>
            <person name="Gasques L.S."/>
            <person name="Gimenes C.C.T."/>
            <person name="Gioppo N.M.R."/>
            <person name="Glienke-Blanco C."/>
            <person name="Godoy L.P."/>
            <person name="Guerra M.P."/>
            <person name="Karp S."/>
            <person name="Kava-Cordeiro V."/>
            <person name="Margarido V.P."/>
            <person name="Mathioni S.M."/>
            <person name="Menck-Soares M.A."/>
            <person name="Murace N.K."/>
            <person name="Nicolas M.F."/>
            <person name="Oliveira C.E.C."/>
            <person name="Pagnan N.A.B."/>
            <person name="Pamphile J.A."/>
            <person name="Patussi E.V."/>
            <person name="Pereira L.F.P."/>
            <person name="Pereira-Ferrari L."/>
            <person name="Pinto F.G.S."/>
            <person name="Precoma C."/>
            <person name="Prioli A.J."/>
            <person name="Prioli S.M.A.P."/>
            <person name="Raittz R.T."/>
            <person name="Ramos H.J.O."/>
            <person name="Ribeiro E.M.S.F."/>
            <person name="Rigo L.U."/>
            <person name="Rocha C.L.M.S.C."/>
            <person name="Rocha S.N."/>
            <person name="Santos K."/>
            <person name="Satori D."/>
            <person name="Silva A.G."/>
            <person name="Simao R.C.G."/>
            <person name="Soares M.A.M."/>
            <person name="Souza E.M."/>
            <person name="Steffens M.B.R."/>
            <person name="Steindel M."/>
            <person name="Tadra-Sfeir M.Z."/>
            <person name="Takahashi E.K."/>
            <person name="Torres R.A."/>
            <person name="Valle J.S."/>
            <person name="Vernal J.I."/>
            <person name="Vilas-Boas L.A."/>
            <person name="Watanabe M.A.E."/>
            <person name="Weiss V.A."/>
            <person name="Yates M.A."/>
            <person name="Souza E.M."/>
        </authorList>
    </citation>
    <scope>NUCLEOTIDE SEQUENCE [LARGE SCALE GENOMIC DNA]</scope>
    <source>
        <strain evidence="2 3">SmR1</strain>
    </source>
</reference>
<sequence length="243" mass="25981">MANFLLIHGAWQGKWVWPAVSAELTMRGHEVHSIDLPGSGADTTPLDQVTLSLYADAIVKAIKAIGKRVTLVGHSMGGIAVTAAAERAADSLARIIYLCAYVPVNGDSLSALSDLAPARLPSPVALGHDALAALASDTQPSARVETFMQDAPYAVAHWAAPQFRAQAMAPMTTPVQVSEQAYGKLPKSYIVCTRDRAIDPVLQRVMAARSGCSRIKELASDHSPFLSRPTETAEMLHRMVTEL</sequence>
<dbReference type="KEGG" id="hse:Hsero_2443"/>
<dbReference type="SUPFAM" id="SSF53474">
    <property type="entry name" value="alpha/beta-Hydrolases"/>
    <property type="match status" value="1"/>
</dbReference>
<feature type="domain" description="AB hydrolase-1" evidence="1">
    <location>
        <begin position="4"/>
        <end position="234"/>
    </location>
</feature>
<dbReference type="STRING" id="757424.Hsero_2443"/>
<keyword evidence="3" id="KW-1185">Reference proteome</keyword>
<keyword evidence="2" id="KW-0808">Transferase</keyword>
<dbReference type="Pfam" id="PF12697">
    <property type="entry name" value="Abhydrolase_6"/>
    <property type="match status" value="1"/>
</dbReference>
<accession>D8IWC2</accession>
<organism evidence="2 3">
    <name type="scientific">Herbaspirillum seropedicae (strain SmR1)</name>
    <dbReference type="NCBI Taxonomy" id="757424"/>
    <lineage>
        <taxon>Bacteria</taxon>
        <taxon>Pseudomonadati</taxon>
        <taxon>Pseudomonadota</taxon>
        <taxon>Betaproteobacteria</taxon>
        <taxon>Burkholderiales</taxon>
        <taxon>Oxalobacteraceae</taxon>
        <taxon>Herbaspirillum</taxon>
    </lineage>
</organism>
<dbReference type="InterPro" id="IPR029058">
    <property type="entry name" value="AB_hydrolase_fold"/>
</dbReference>
<dbReference type="Gene3D" id="3.40.50.1820">
    <property type="entry name" value="alpha/beta hydrolase"/>
    <property type="match status" value="1"/>
</dbReference>
<dbReference type="InterPro" id="IPR052897">
    <property type="entry name" value="Sec-Metab_Biosynth_Hydrolase"/>
</dbReference>
<dbReference type="EMBL" id="CP002039">
    <property type="protein sequence ID" value="ADJ63942.1"/>
    <property type="molecule type" value="Genomic_DNA"/>
</dbReference>
<evidence type="ECO:0000313" key="3">
    <source>
        <dbReference type="Proteomes" id="UP000000329"/>
    </source>
</evidence>
<gene>
    <name evidence="2" type="ordered locus">Hsero_2443</name>
</gene>
<dbReference type="HOGENOM" id="CLU_046066_3_1_4"/>
<dbReference type="PANTHER" id="PTHR37017">
    <property type="entry name" value="AB HYDROLASE-1 DOMAIN-CONTAINING PROTEIN-RELATED"/>
    <property type="match status" value="1"/>
</dbReference>
<dbReference type="OrthoDB" id="9112061at2"/>
<keyword evidence="2" id="KW-0378">Hydrolase</keyword>
<evidence type="ECO:0000259" key="1">
    <source>
        <dbReference type="Pfam" id="PF12697"/>
    </source>
</evidence>
<dbReference type="RefSeq" id="WP_013234421.1">
    <property type="nucleotide sequence ID" value="NC_014323.1"/>
</dbReference>
<keyword evidence="2" id="KW-0012">Acyltransferase</keyword>
<name>D8IWC2_HERSS</name>
<dbReference type="AlphaFoldDB" id="D8IWC2"/>
<dbReference type="PANTHER" id="PTHR37017:SF11">
    <property type="entry name" value="ESTERASE_LIPASE_THIOESTERASE DOMAIN-CONTAINING PROTEIN"/>
    <property type="match status" value="1"/>
</dbReference>
<dbReference type="eggNOG" id="COG0596">
    <property type="taxonomic scope" value="Bacteria"/>
</dbReference>
<dbReference type="InterPro" id="IPR000073">
    <property type="entry name" value="AB_hydrolase_1"/>
</dbReference>
<dbReference type="GO" id="GO:0016746">
    <property type="term" value="F:acyltransferase activity"/>
    <property type="evidence" value="ECO:0007669"/>
    <property type="project" value="UniProtKB-KW"/>
</dbReference>
<dbReference type="GO" id="GO:0016787">
    <property type="term" value="F:hydrolase activity"/>
    <property type="evidence" value="ECO:0007669"/>
    <property type="project" value="UniProtKB-KW"/>
</dbReference>
<evidence type="ECO:0000313" key="2">
    <source>
        <dbReference type="EMBL" id="ADJ63942.1"/>
    </source>
</evidence>
<dbReference type="GeneID" id="29393822"/>
<dbReference type="Proteomes" id="UP000000329">
    <property type="component" value="Chromosome"/>
</dbReference>
<protein>
    <submittedName>
        <fullName evidence="2">Hydrolases or acyltransferases (Alpha/beta hydrolase superfamily) protein</fullName>
    </submittedName>
</protein>
<proteinExistence type="predicted"/>